<keyword evidence="4" id="KW-0963">Cytoplasm</keyword>
<feature type="compositionally biased region" description="Polar residues" evidence="6">
    <location>
        <begin position="12"/>
        <end position="23"/>
    </location>
</feature>
<evidence type="ECO:0000313" key="8">
    <source>
        <dbReference type="Proteomes" id="UP001163046"/>
    </source>
</evidence>
<dbReference type="GO" id="GO:0030133">
    <property type="term" value="C:transport vesicle"/>
    <property type="evidence" value="ECO:0007669"/>
    <property type="project" value="TreeGrafter"/>
</dbReference>
<protein>
    <recommendedName>
        <fullName evidence="3 5">Biogenesis of lysosome-related organelles complex 1 subunit 6</fullName>
        <shortName evidence="5">BLOC-1 subunit 6</shortName>
    </recommendedName>
</protein>
<comment type="caution">
    <text evidence="7">The sequence shown here is derived from an EMBL/GenBank/DDBJ whole genome shotgun (WGS) entry which is preliminary data.</text>
</comment>
<keyword evidence="8" id="KW-1185">Reference proteome</keyword>
<dbReference type="PANTHER" id="PTHR31328:SF2">
    <property type="entry name" value="BIOGENESIS OF LYSOSOME-RELATED ORGANELLES COMPLEX 1 SUBUNIT 6"/>
    <property type="match status" value="1"/>
</dbReference>
<dbReference type="InterPro" id="IPR017242">
    <property type="entry name" value="BLOC-1_pallidin"/>
</dbReference>
<proteinExistence type="inferred from homology"/>
<feature type="region of interest" description="Disordered" evidence="6">
    <location>
        <begin position="117"/>
        <end position="148"/>
    </location>
</feature>
<dbReference type="Proteomes" id="UP001163046">
    <property type="component" value="Unassembled WGS sequence"/>
</dbReference>
<comment type="similarity">
    <text evidence="2 5">Belongs to the BLOC1S6 family.</text>
</comment>
<dbReference type="PIRSF" id="PIRSF037609">
    <property type="entry name" value="BLOC-1_complex_pallidin"/>
    <property type="match status" value="1"/>
</dbReference>
<evidence type="ECO:0000256" key="2">
    <source>
        <dbReference type="ARBA" id="ARBA00005767"/>
    </source>
</evidence>
<evidence type="ECO:0000256" key="6">
    <source>
        <dbReference type="SAM" id="MobiDB-lite"/>
    </source>
</evidence>
<dbReference type="InterPro" id="IPR028119">
    <property type="entry name" value="Snapin/Pallidin/Snn1"/>
</dbReference>
<name>A0A9X0DC32_9CNID</name>
<feature type="compositionally biased region" description="Acidic residues" evidence="6">
    <location>
        <begin position="1"/>
        <end position="10"/>
    </location>
</feature>
<comment type="subcellular location">
    <subcellularLocation>
        <location evidence="1">Cytoplasm</location>
    </subcellularLocation>
</comment>
<evidence type="ECO:0000256" key="4">
    <source>
        <dbReference type="ARBA" id="ARBA00022490"/>
    </source>
</evidence>
<dbReference type="GO" id="GO:0031083">
    <property type="term" value="C:BLOC-1 complex"/>
    <property type="evidence" value="ECO:0007669"/>
    <property type="project" value="TreeGrafter"/>
</dbReference>
<dbReference type="EMBL" id="MU825397">
    <property type="protein sequence ID" value="KAJ7394181.1"/>
    <property type="molecule type" value="Genomic_DNA"/>
</dbReference>
<feature type="region of interest" description="Disordered" evidence="6">
    <location>
        <begin position="1"/>
        <end position="23"/>
    </location>
</feature>
<evidence type="ECO:0000256" key="1">
    <source>
        <dbReference type="ARBA" id="ARBA00004496"/>
    </source>
</evidence>
<evidence type="ECO:0000256" key="3">
    <source>
        <dbReference type="ARBA" id="ARBA00019579"/>
    </source>
</evidence>
<comment type="function">
    <text evidence="5">Component of the biogenesis of lysosome-related organelles complex-1 (BLOC-1) involved in pigment granule biogenesis.</text>
</comment>
<dbReference type="OrthoDB" id="19659at2759"/>
<sequence>MTDNMVEDAETSGGNNEESGSNLTERLTDGLMESFIPSLDNLQGRLGELTQNQGILIETMQQENAKYTECQSARNLLVMLSYVRTYHSKLTKIQLDMYHIEERVGRLQKRAMKLKLQKEKEERNKAEAQERQQELERQLTAKLASDHQ</sequence>
<reference evidence="7" key="1">
    <citation type="submission" date="2023-01" db="EMBL/GenBank/DDBJ databases">
        <title>Genome assembly of the deep-sea coral Lophelia pertusa.</title>
        <authorList>
            <person name="Herrera S."/>
            <person name="Cordes E."/>
        </authorList>
    </citation>
    <scope>NUCLEOTIDE SEQUENCE</scope>
    <source>
        <strain evidence="7">USNM1676648</strain>
        <tissue evidence="7">Polyp</tissue>
    </source>
</reference>
<evidence type="ECO:0000313" key="7">
    <source>
        <dbReference type="EMBL" id="KAJ7394181.1"/>
    </source>
</evidence>
<evidence type="ECO:0000256" key="5">
    <source>
        <dbReference type="PIRNR" id="PIRNR037609"/>
    </source>
</evidence>
<dbReference type="Pfam" id="PF14712">
    <property type="entry name" value="Snapin_Pallidin"/>
    <property type="match status" value="1"/>
</dbReference>
<dbReference type="PANTHER" id="PTHR31328">
    <property type="entry name" value="BIOGENESIS OF LYSOSOME-RELATED ORGANELLES COMPLEX 1 SUBUNIT 6"/>
    <property type="match status" value="1"/>
</dbReference>
<gene>
    <name evidence="7" type="primary">BLOC1S6</name>
    <name evidence="7" type="ORF">OS493_003861</name>
</gene>
<accession>A0A9X0DC32</accession>
<organism evidence="7 8">
    <name type="scientific">Desmophyllum pertusum</name>
    <dbReference type="NCBI Taxonomy" id="174260"/>
    <lineage>
        <taxon>Eukaryota</taxon>
        <taxon>Metazoa</taxon>
        <taxon>Cnidaria</taxon>
        <taxon>Anthozoa</taxon>
        <taxon>Hexacorallia</taxon>
        <taxon>Scleractinia</taxon>
        <taxon>Caryophylliina</taxon>
        <taxon>Caryophylliidae</taxon>
        <taxon>Desmophyllum</taxon>
    </lineage>
</organism>
<dbReference type="AlphaFoldDB" id="A0A9X0DC32"/>